<dbReference type="Proteomes" id="UP000054843">
    <property type="component" value="Unassembled WGS sequence"/>
</dbReference>
<comment type="caution">
    <text evidence="1">The sequence shown here is derived from an EMBL/GenBank/DDBJ whole genome shotgun (WGS) entry which is preliminary data.</text>
</comment>
<gene>
    <name evidence="1" type="ORF">T10_2479</name>
</gene>
<dbReference type="AlphaFoldDB" id="A0A0V1MMX7"/>
<protein>
    <submittedName>
        <fullName evidence="1">Uncharacterized protein</fullName>
    </submittedName>
</protein>
<proteinExistence type="predicted"/>
<sequence length="59" mass="6557">MAEIIKAVIPSSPEVDHPYVNEWPPVCTQPVCGHGLKNYGQNSLSAPRIRPKFSWLLSP</sequence>
<keyword evidence="2" id="KW-1185">Reference proteome</keyword>
<name>A0A0V1MMX7_9BILA</name>
<accession>A0A0V1MMX7</accession>
<reference evidence="1 2" key="1">
    <citation type="submission" date="2015-01" db="EMBL/GenBank/DDBJ databases">
        <title>Evolution of Trichinella species and genotypes.</title>
        <authorList>
            <person name="Korhonen P.K."/>
            <person name="Edoardo P."/>
            <person name="Giuseppe L.R."/>
            <person name="Gasser R.B."/>
        </authorList>
    </citation>
    <scope>NUCLEOTIDE SEQUENCE [LARGE SCALE GENOMIC DNA]</scope>
    <source>
        <strain evidence="1">ISS1980</strain>
    </source>
</reference>
<evidence type="ECO:0000313" key="1">
    <source>
        <dbReference type="EMBL" id="KRZ73193.1"/>
    </source>
</evidence>
<dbReference type="EMBL" id="JYDO01000067">
    <property type="protein sequence ID" value="KRZ73193.1"/>
    <property type="molecule type" value="Genomic_DNA"/>
</dbReference>
<organism evidence="1 2">
    <name type="scientific">Trichinella papuae</name>
    <dbReference type="NCBI Taxonomy" id="268474"/>
    <lineage>
        <taxon>Eukaryota</taxon>
        <taxon>Metazoa</taxon>
        <taxon>Ecdysozoa</taxon>
        <taxon>Nematoda</taxon>
        <taxon>Enoplea</taxon>
        <taxon>Dorylaimia</taxon>
        <taxon>Trichinellida</taxon>
        <taxon>Trichinellidae</taxon>
        <taxon>Trichinella</taxon>
    </lineage>
</organism>
<evidence type="ECO:0000313" key="2">
    <source>
        <dbReference type="Proteomes" id="UP000054843"/>
    </source>
</evidence>